<feature type="compositionally biased region" description="Basic and acidic residues" evidence="2">
    <location>
        <begin position="512"/>
        <end position="525"/>
    </location>
</feature>
<dbReference type="GO" id="GO:0005783">
    <property type="term" value="C:endoplasmic reticulum"/>
    <property type="evidence" value="ECO:0007669"/>
    <property type="project" value="TreeGrafter"/>
</dbReference>
<dbReference type="KEGG" id="tet:TTHERM_01345770"/>
<dbReference type="PANTHER" id="PTHR31027">
    <property type="entry name" value="NUCLEAR SEGREGATION PROTEIN BFR1"/>
    <property type="match status" value="1"/>
</dbReference>
<organism evidence="3 4">
    <name type="scientific">Tetrahymena thermophila (strain SB210)</name>
    <dbReference type="NCBI Taxonomy" id="312017"/>
    <lineage>
        <taxon>Eukaryota</taxon>
        <taxon>Sar</taxon>
        <taxon>Alveolata</taxon>
        <taxon>Ciliophora</taxon>
        <taxon>Intramacronucleata</taxon>
        <taxon>Oligohymenophorea</taxon>
        <taxon>Hymenostomatida</taxon>
        <taxon>Tetrahymenina</taxon>
        <taxon>Tetrahymenidae</taxon>
        <taxon>Tetrahymena</taxon>
    </lineage>
</organism>
<feature type="compositionally biased region" description="Basic and acidic residues" evidence="2">
    <location>
        <begin position="42"/>
        <end position="64"/>
    </location>
</feature>
<evidence type="ECO:0000256" key="2">
    <source>
        <dbReference type="SAM" id="MobiDB-lite"/>
    </source>
</evidence>
<accession>Q229R9</accession>
<feature type="region of interest" description="Disordered" evidence="2">
    <location>
        <begin position="575"/>
        <end position="615"/>
    </location>
</feature>
<feature type="compositionally biased region" description="Polar residues" evidence="2">
    <location>
        <begin position="1"/>
        <end position="11"/>
    </location>
</feature>
<dbReference type="InterPro" id="IPR039604">
    <property type="entry name" value="Bfr1"/>
</dbReference>
<feature type="compositionally biased region" description="Basic and acidic residues" evidence="2">
    <location>
        <begin position="17"/>
        <end position="29"/>
    </location>
</feature>
<dbReference type="HOGENOM" id="CLU_429317_0_0_1"/>
<dbReference type="GO" id="GO:1990904">
    <property type="term" value="C:ribonucleoprotein complex"/>
    <property type="evidence" value="ECO:0007669"/>
    <property type="project" value="TreeGrafter"/>
</dbReference>
<feature type="compositionally biased region" description="Basic and acidic residues" evidence="2">
    <location>
        <begin position="83"/>
        <end position="99"/>
    </location>
</feature>
<protein>
    <submittedName>
        <fullName evidence="3">Uncharacterized protein</fullName>
    </submittedName>
</protein>
<name>Q229R9_TETTS</name>
<dbReference type="FunCoup" id="Q229R9">
    <property type="interactions" value="2"/>
</dbReference>
<dbReference type="GO" id="GO:0003729">
    <property type="term" value="F:mRNA binding"/>
    <property type="evidence" value="ECO:0007669"/>
    <property type="project" value="TreeGrafter"/>
</dbReference>
<dbReference type="GeneID" id="7835459"/>
<keyword evidence="4" id="KW-1185">Reference proteome</keyword>
<evidence type="ECO:0000313" key="3">
    <source>
        <dbReference type="EMBL" id="EAR82031.2"/>
    </source>
</evidence>
<dbReference type="GO" id="GO:0042175">
    <property type="term" value="C:nuclear outer membrane-endoplasmic reticulum membrane network"/>
    <property type="evidence" value="ECO:0007669"/>
    <property type="project" value="TreeGrafter"/>
</dbReference>
<evidence type="ECO:0000256" key="1">
    <source>
        <dbReference type="SAM" id="Coils"/>
    </source>
</evidence>
<dbReference type="PANTHER" id="PTHR31027:SF2">
    <property type="entry name" value="LEBERCILIN DOMAIN-CONTAINING PROTEIN"/>
    <property type="match status" value="1"/>
</dbReference>
<keyword evidence="1" id="KW-0175">Coiled coil</keyword>
<dbReference type="AlphaFoldDB" id="Q229R9"/>
<feature type="coiled-coil region" evidence="1">
    <location>
        <begin position="189"/>
        <end position="226"/>
    </location>
</feature>
<dbReference type="eggNOG" id="ENOG502SGTY">
    <property type="taxonomic scope" value="Eukaryota"/>
</dbReference>
<evidence type="ECO:0000313" key="4">
    <source>
        <dbReference type="Proteomes" id="UP000009168"/>
    </source>
</evidence>
<proteinExistence type="predicted"/>
<feature type="region of interest" description="Disordered" evidence="2">
    <location>
        <begin position="386"/>
        <end position="423"/>
    </location>
</feature>
<reference evidence="4" key="1">
    <citation type="journal article" date="2006" name="PLoS Biol.">
        <title>Macronuclear genome sequence of the ciliate Tetrahymena thermophila, a model eukaryote.</title>
        <authorList>
            <person name="Eisen J.A."/>
            <person name="Coyne R.S."/>
            <person name="Wu M."/>
            <person name="Wu D."/>
            <person name="Thiagarajan M."/>
            <person name="Wortman J.R."/>
            <person name="Badger J.H."/>
            <person name="Ren Q."/>
            <person name="Amedeo P."/>
            <person name="Jones K.M."/>
            <person name="Tallon L.J."/>
            <person name="Delcher A.L."/>
            <person name="Salzberg S.L."/>
            <person name="Silva J.C."/>
            <person name="Haas B.J."/>
            <person name="Majoros W.H."/>
            <person name="Farzad M."/>
            <person name="Carlton J.M."/>
            <person name="Smith R.K. Jr."/>
            <person name="Garg J."/>
            <person name="Pearlman R.E."/>
            <person name="Karrer K.M."/>
            <person name="Sun L."/>
            <person name="Manning G."/>
            <person name="Elde N.C."/>
            <person name="Turkewitz A.P."/>
            <person name="Asai D.J."/>
            <person name="Wilkes D.E."/>
            <person name="Wang Y."/>
            <person name="Cai H."/>
            <person name="Collins K."/>
            <person name="Stewart B.A."/>
            <person name="Lee S.R."/>
            <person name="Wilamowska K."/>
            <person name="Weinberg Z."/>
            <person name="Ruzzo W.L."/>
            <person name="Wloga D."/>
            <person name="Gaertig J."/>
            <person name="Frankel J."/>
            <person name="Tsao C.-C."/>
            <person name="Gorovsky M.A."/>
            <person name="Keeling P.J."/>
            <person name="Waller R.F."/>
            <person name="Patron N.J."/>
            <person name="Cherry J.M."/>
            <person name="Stover N.A."/>
            <person name="Krieger C.J."/>
            <person name="del Toro C."/>
            <person name="Ryder H.F."/>
            <person name="Williamson S.C."/>
            <person name="Barbeau R.A."/>
            <person name="Hamilton E.P."/>
            <person name="Orias E."/>
        </authorList>
    </citation>
    <scope>NUCLEOTIDE SEQUENCE [LARGE SCALE GENOMIC DNA]</scope>
    <source>
        <strain evidence="4">SB210</strain>
    </source>
</reference>
<dbReference type="InParanoid" id="Q229R9"/>
<gene>
    <name evidence="3" type="ORF">TTHERM_01345770</name>
</gene>
<sequence>MSTNTKKQQPEQIIPTEEVKKENTKGEKRTHGRTNKGTNATVEKDDRQNKTGLKKRDQNARRNEGTYIKKAALDNGELPPSDEEQKNDKGEKKQFRPRYEKVTESKFNWDKKAITLETVIPKPPHQKELLEEPKRETLNKIIDQIDAKIEDAKTKKFQKVNEIVNRDKTIKTNINGQSEPLHTKLKELFEKQKSKKAEHEAALAELEKKQELSKTIQKRSQDLRNKMKKCMTEKEINERLEELTFRHKNELLNNQQEKKLVQEIEDLKQSLPFSIPLSKLEEELRTAQKEEKAYKGKQGAAYKALKEVQEEINEVKKQLEEIKKLRETTQSGENPEIELAKKECSDLVDQLKKQKHEAYQKYDADRKAYQEQQELIRYVEYVKKQQDYLRKKEAQRKRDEERKRREEERLKREEEEKALEEQKKKSRYLVYVEIADHLINYLEKLSGKGDNKKDYVDQTETTTTTTETKSELKIEDLNKLLQKEKLTVLVSKKDKADQSQAIFGGHNKKNQKPKEQAQKQQEKTQEKNILADAFHHNYEIMEQFEKLAVAAPTFKSEIDKTISLLQEKKQYYIELPNKENGDATEEKNAEDKQDKKQKKQNKIEFDETAFPTIEN</sequence>
<feature type="coiled-coil region" evidence="1">
    <location>
        <begin position="277"/>
        <end position="361"/>
    </location>
</feature>
<feature type="region of interest" description="Disordered" evidence="2">
    <location>
        <begin position="1"/>
        <end position="99"/>
    </location>
</feature>
<feature type="compositionally biased region" description="Basic and acidic residues" evidence="2">
    <location>
        <begin position="575"/>
        <end position="594"/>
    </location>
</feature>
<dbReference type="RefSeq" id="XP_001029695.2">
    <property type="nucleotide sequence ID" value="XM_001029695.2"/>
</dbReference>
<dbReference type="EMBL" id="GG662326">
    <property type="protein sequence ID" value="EAR82031.2"/>
    <property type="molecule type" value="Genomic_DNA"/>
</dbReference>
<feature type="region of interest" description="Disordered" evidence="2">
    <location>
        <begin position="449"/>
        <end position="470"/>
    </location>
</feature>
<feature type="region of interest" description="Disordered" evidence="2">
    <location>
        <begin position="498"/>
        <end position="525"/>
    </location>
</feature>
<dbReference type="Proteomes" id="UP000009168">
    <property type="component" value="Unassembled WGS sequence"/>
</dbReference>
<dbReference type="OrthoDB" id="10605309at2759"/>
<dbReference type="GO" id="GO:0008298">
    <property type="term" value="P:intracellular mRNA localization"/>
    <property type="evidence" value="ECO:0007669"/>
    <property type="project" value="TreeGrafter"/>
</dbReference>